<proteinExistence type="predicted"/>
<dbReference type="Proteomes" id="UP001596226">
    <property type="component" value="Unassembled WGS sequence"/>
</dbReference>
<name>A0ABW1HEZ1_9ACTN</name>
<organism evidence="1 2">
    <name type="scientific">Micromonospora vulcania</name>
    <dbReference type="NCBI Taxonomy" id="1441873"/>
    <lineage>
        <taxon>Bacteria</taxon>
        <taxon>Bacillati</taxon>
        <taxon>Actinomycetota</taxon>
        <taxon>Actinomycetes</taxon>
        <taxon>Micromonosporales</taxon>
        <taxon>Micromonosporaceae</taxon>
        <taxon>Micromonospora</taxon>
    </lineage>
</organism>
<comment type="caution">
    <text evidence="1">The sequence shown here is derived from an EMBL/GenBank/DDBJ whole genome shotgun (WGS) entry which is preliminary data.</text>
</comment>
<dbReference type="RefSeq" id="WP_377515627.1">
    <property type="nucleotide sequence ID" value="NZ_JBHSQS010000028.1"/>
</dbReference>
<accession>A0ABW1HEZ1</accession>
<sequence length="189" mass="20326">MTEAFSGDIGRLSCTASQAWREVTGESMPSDLLTAFLAAASSPASEGPIAASEHDHTNGDDRIVCHARLIEDLLQARARTNRARHEAAEHRTGLRRLQLGVRTAGLSTLGENPDFEGSLSEALADWGLPPIPSDHQVTLRVPITICVSAVDDDEAVRLAVSELSEELPRLPHRPLFCADEVEVVSVTNA</sequence>
<protein>
    <submittedName>
        <fullName evidence="1">Uncharacterized protein</fullName>
    </submittedName>
</protein>
<keyword evidence="2" id="KW-1185">Reference proteome</keyword>
<evidence type="ECO:0000313" key="1">
    <source>
        <dbReference type="EMBL" id="MFC5927256.1"/>
    </source>
</evidence>
<gene>
    <name evidence="1" type="ORF">ACFQGL_28340</name>
</gene>
<reference evidence="2" key="1">
    <citation type="journal article" date="2019" name="Int. J. Syst. Evol. Microbiol.">
        <title>The Global Catalogue of Microorganisms (GCM) 10K type strain sequencing project: providing services to taxonomists for standard genome sequencing and annotation.</title>
        <authorList>
            <consortium name="The Broad Institute Genomics Platform"/>
            <consortium name="The Broad Institute Genome Sequencing Center for Infectious Disease"/>
            <person name="Wu L."/>
            <person name="Ma J."/>
        </authorList>
    </citation>
    <scope>NUCLEOTIDE SEQUENCE [LARGE SCALE GENOMIC DNA]</scope>
    <source>
        <strain evidence="2">CGMCC 4.7144</strain>
    </source>
</reference>
<dbReference type="EMBL" id="JBHSQS010000028">
    <property type="protein sequence ID" value="MFC5927256.1"/>
    <property type="molecule type" value="Genomic_DNA"/>
</dbReference>
<evidence type="ECO:0000313" key="2">
    <source>
        <dbReference type="Proteomes" id="UP001596226"/>
    </source>
</evidence>